<dbReference type="PANTHER" id="PTHR11757:SF19">
    <property type="entry name" value="PROLYL ENDOPEPTIDASE-LIKE"/>
    <property type="match status" value="1"/>
</dbReference>
<dbReference type="Proteomes" id="UP000321832">
    <property type="component" value="Unassembled WGS sequence"/>
</dbReference>
<evidence type="ECO:0000256" key="1">
    <source>
        <dbReference type="ARBA" id="ARBA00005228"/>
    </source>
</evidence>
<gene>
    <name evidence="3" type="ORF">FSC37_14265</name>
</gene>
<keyword evidence="4" id="KW-1185">Reference proteome</keyword>
<sequence length="65" mass="7071">MPYWEAAKYAAKLRTLKTDDEPVLLSVNMDAGHGGASGRYDALAERAEVLAFMLAVWGLTERAAT</sequence>
<accession>A0A5C6U0K3</accession>
<dbReference type="EMBL" id="VOPW01000001">
    <property type="protein sequence ID" value="TXC66573.1"/>
    <property type="molecule type" value="Genomic_DNA"/>
</dbReference>
<dbReference type="PANTHER" id="PTHR11757">
    <property type="entry name" value="PROTEASE FAMILY S9A OLIGOPEPTIDASE"/>
    <property type="match status" value="1"/>
</dbReference>
<evidence type="ECO:0000313" key="4">
    <source>
        <dbReference type="Proteomes" id="UP000321832"/>
    </source>
</evidence>
<dbReference type="AlphaFoldDB" id="A0A5C6U0K3"/>
<dbReference type="GO" id="GO:0006508">
    <property type="term" value="P:proteolysis"/>
    <property type="evidence" value="ECO:0007669"/>
    <property type="project" value="InterPro"/>
</dbReference>
<reference evidence="3 4" key="1">
    <citation type="submission" date="2019-08" db="EMBL/GenBank/DDBJ databases">
        <authorList>
            <person name="Khan S.A."/>
            <person name="Jeon C.O."/>
            <person name="Jeong S.E."/>
        </authorList>
    </citation>
    <scope>NUCLEOTIDE SEQUENCE [LARGE SCALE GENOMIC DNA]</scope>
    <source>
        <strain evidence="4">IMCC1728</strain>
    </source>
</reference>
<feature type="domain" description="Peptidase S9 prolyl oligopeptidase catalytic" evidence="2">
    <location>
        <begin position="2"/>
        <end position="57"/>
    </location>
</feature>
<dbReference type="InterPro" id="IPR001375">
    <property type="entry name" value="Peptidase_S9_cat"/>
</dbReference>
<comment type="caution">
    <text evidence="3">The sequence shown here is derived from an EMBL/GenBank/DDBJ whole genome shotgun (WGS) entry which is preliminary data.</text>
</comment>
<name>A0A5C6U0K3_9BURK</name>
<proteinExistence type="inferred from homology"/>
<dbReference type="GO" id="GO:0008236">
    <property type="term" value="F:serine-type peptidase activity"/>
    <property type="evidence" value="ECO:0007669"/>
    <property type="project" value="InterPro"/>
</dbReference>
<comment type="similarity">
    <text evidence="1">Belongs to the peptidase S9A family.</text>
</comment>
<dbReference type="InterPro" id="IPR051543">
    <property type="entry name" value="Serine_Peptidase_S9A"/>
</dbReference>
<dbReference type="InterPro" id="IPR029058">
    <property type="entry name" value="AB_hydrolase_fold"/>
</dbReference>
<dbReference type="Gene3D" id="3.40.50.1820">
    <property type="entry name" value="alpha/beta hydrolase"/>
    <property type="match status" value="1"/>
</dbReference>
<dbReference type="Pfam" id="PF00326">
    <property type="entry name" value="Peptidase_S9"/>
    <property type="match status" value="1"/>
</dbReference>
<evidence type="ECO:0000259" key="2">
    <source>
        <dbReference type="Pfam" id="PF00326"/>
    </source>
</evidence>
<organism evidence="3 4">
    <name type="scientific">Piscinibacter aquaticus</name>
    <dbReference type="NCBI Taxonomy" id="392597"/>
    <lineage>
        <taxon>Bacteria</taxon>
        <taxon>Pseudomonadati</taxon>
        <taxon>Pseudomonadota</taxon>
        <taxon>Betaproteobacteria</taxon>
        <taxon>Burkholderiales</taxon>
        <taxon>Sphaerotilaceae</taxon>
        <taxon>Piscinibacter</taxon>
    </lineage>
</organism>
<protein>
    <submittedName>
        <fullName evidence="3">Prolyl oligopeptidase family serine peptidase</fullName>
    </submittedName>
</protein>
<evidence type="ECO:0000313" key="3">
    <source>
        <dbReference type="EMBL" id="TXC66573.1"/>
    </source>
</evidence>